<evidence type="ECO:0000313" key="2">
    <source>
        <dbReference type="Proteomes" id="UP000318313"/>
    </source>
</evidence>
<dbReference type="AlphaFoldDB" id="A0A518I9R7"/>
<evidence type="ECO:0000313" key="1">
    <source>
        <dbReference type="EMBL" id="QDV49866.1"/>
    </source>
</evidence>
<reference evidence="1 2" key="1">
    <citation type="submission" date="2019-03" db="EMBL/GenBank/DDBJ databases">
        <title>Deep-cultivation of Planctomycetes and their phenomic and genomic characterization uncovers novel biology.</title>
        <authorList>
            <person name="Wiegand S."/>
            <person name="Jogler M."/>
            <person name="Boedeker C."/>
            <person name="Pinto D."/>
            <person name="Vollmers J."/>
            <person name="Rivas-Marin E."/>
            <person name="Kohn T."/>
            <person name="Peeters S.H."/>
            <person name="Heuer A."/>
            <person name="Rast P."/>
            <person name="Oberbeckmann S."/>
            <person name="Bunk B."/>
            <person name="Jeske O."/>
            <person name="Meyerdierks A."/>
            <person name="Storesund J.E."/>
            <person name="Kallscheuer N."/>
            <person name="Luecker S."/>
            <person name="Lage O.M."/>
            <person name="Pohl T."/>
            <person name="Merkel B.J."/>
            <person name="Hornburger P."/>
            <person name="Mueller R.-W."/>
            <person name="Bruemmer F."/>
            <person name="Labrenz M."/>
            <person name="Spormann A.M."/>
            <person name="Op den Camp H."/>
            <person name="Overmann J."/>
            <person name="Amann R."/>
            <person name="Jetten M.S.M."/>
            <person name="Mascher T."/>
            <person name="Medema M.H."/>
            <person name="Devos D.P."/>
            <person name="Kaster A.-K."/>
            <person name="Ovreas L."/>
            <person name="Rohde M."/>
            <person name="Galperin M.Y."/>
            <person name="Jogler C."/>
        </authorList>
    </citation>
    <scope>NUCLEOTIDE SEQUENCE [LARGE SCALE GENOMIC DNA]</scope>
    <source>
        <strain evidence="1 2">Enr17</strain>
    </source>
</reference>
<organism evidence="1 2">
    <name type="scientific">Gimesia fumaroli</name>
    <dbReference type="NCBI Taxonomy" id="2527976"/>
    <lineage>
        <taxon>Bacteria</taxon>
        <taxon>Pseudomonadati</taxon>
        <taxon>Planctomycetota</taxon>
        <taxon>Planctomycetia</taxon>
        <taxon>Planctomycetales</taxon>
        <taxon>Planctomycetaceae</taxon>
        <taxon>Gimesia</taxon>
    </lineage>
</organism>
<dbReference type="Proteomes" id="UP000318313">
    <property type="component" value="Chromosome"/>
</dbReference>
<keyword evidence="2" id="KW-1185">Reference proteome</keyword>
<gene>
    <name evidence="1" type="ORF">Enr17x_18870</name>
</gene>
<dbReference type="EMBL" id="CP037452">
    <property type="protein sequence ID" value="QDV49866.1"/>
    <property type="molecule type" value="Genomic_DNA"/>
</dbReference>
<protein>
    <submittedName>
        <fullName evidence="1">Uncharacterized protein</fullName>
    </submittedName>
</protein>
<sequence length="44" mass="5098">MSVSYGPHLHRGILLSIRSLDPRYVQFQLEGEYINAQTAWVHVD</sequence>
<proteinExistence type="predicted"/>
<name>A0A518I9R7_9PLAN</name>
<accession>A0A518I9R7</accession>
<dbReference type="KEGG" id="gfm:Enr17x_18870"/>